<dbReference type="InterPro" id="IPR002182">
    <property type="entry name" value="NB-ARC"/>
</dbReference>
<dbReference type="CDD" id="cd06170">
    <property type="entry name" value="LuxR_C_like"/>
    <property type="match status" value="1"/>
</dbReference>
<reference evidence="3" key="1">
    <citation type="submission" date="2016-10" db="EMBL/GenBank/DDBJ databases">
        <authorList>
            <person name="Varghese N."/>
        </authorList>
    </citation>
    <scope>NUCLEOTIDE SEQUENCE [LARGE SCALE GENOMIC DNA]</scope>
    <source>
        <strain evidence="3">DSM 44719</strain>
    </source>
</reference>
<dbReference type="InterPro" id="IPR058852">
    <property type="entry name" value="HTH_77"/>
</dbReference>
<dbReference type="InterPro" id="IPR011990">
    <property type="entry name" value="TPR-like_helical_dom_sf"/>
</dbReference>
<dbReference type="GO" id="GO:0006355">
    <property type="term" value="P:regulation of DNA-templated transcription"/>
    <property type="evidence" value="ECO:0007669"/>
    <property type="project" value="InterPro"/>
</dbReference>
<dbReference type="PANTHER" id="PTHR47691">
    <property type="entry name" value="REGULATOR-RELATED"/>
    <property type="match status" value="1"/>
</dbReference>
<proteinExistence type="predicted"/>
<dbReference type="SUPFAM" id="SSF48452">
    <property type="entry name" value="TPR-like"/>
    <property type="match status" value="1"/>
</dbReference>
<dbReference type="Gene3D" id="1.10.10.10">
    <property type="entry name" value="Winged helix-like DNA-binding domain superfamily/Winged helix DNA-binding domain"/>
    <property type="match status" value="1"/>
</dbReference>
<dbReference type="SUPFAM" id="SSF52540">
    <property type="entry name" value="P-loop containing nucleoside triphosphate hydrolases"/>
    <property type="match status" value="1"/>
</dbReference>
<dbReference type="Pfam" id="PF00931">
    <property type="entry name" value="NB-ARC"/>
    <property type="match status" value="1"/>
</dbReference>
<dbReference type="PRINTS" id="PR00364">
    <property type="entry name" value="DISEASERSIST"/>
</dbReference>
<dbReference type="InterPro" id="IPR036388">
    <property type="entry name" value="WH-like_DNA-bd_sf"/>
</dbReference>
<dbReference type="Proteomes" id="UP000183407">
    <property type="component" value="Unassembled WGS sequence"/>
</dbReference>
<protein>
    <submittedName>
        <fullName evidence="2">Predicted ATPase</fullName>
    </submittedName>
</protein>
<dbReference type="InterPro" id="IPR000792">
    <property type="entry name" value="Tscrpt_reg_LuxR_C"/>
</dbReference>
<evidence type="ECO:0000313" key="3">
    <source>
        <dbReference type="Proteomes" id="UP000183407"/>
    </source>
</evidence>
<gene>
    <name evidence="2" type="ORF">SAMN04490220_0441</name>
</gene>
<evidence type="ECO:0000259" key="1">
    <source>
        <dbReference type="PROSITE" id="PS50043"/>
    </source>
</evidence>
<dbReference type="PANTHER" id="PTHR47691:SF3">
    <property type="entry name" value="HTH-TYPE TRANSCRIPTIONAL REGULATOR RV0890C-RELATED"/>
    <property type="match status" value="1"/>
</dbReference>
<dbReference type="PRINTS" id="PR00038">
    <property type="entry name" value="HTHLUXR"/>
</dbReference>
<dbReference type="SMART" id="SM00421">
    <property type="entry name" value="HTH_LUXR"/>
    <property type="match status" value="1"/>
</dbReference>
<sequence>MPPHRGRMGNLPLELNSFVGRRREVTEARRLLAVSRLVTLTGIGGVGKTRLALRVAADARRTFDDGVWLVELGELQDAALVADTVAAGLGLREQSALRAFELLTDFLIDRRLLLVLDNCEHVVAAVAALAEELLTTCPDLRILATSREALDIGGEAALRVPPLACPDPGKPSSLHGLPGYDAVTLFTERACTAVPGFGLTETNRIAVAGICHRLDGLPLPIELAAARLRAMSAAQILQRLTDRYALLTGGTRGAPTRQQTLRLCVDWSYELCTAPEREMWARLAVFAGSFELDAAEAICGGELAPEVLLDVVASLVDKSILIREERGAVVRYRLLETLRAYGWEKLREIGAGEAFQGRHRDWYERLALRAEAEWISPRQMEWMSRLEREQPNLREALEFCLTEPGGAEVGLSIAAALYPFWRCRGLLSEGRHWLDRTLACPNGPPSALRVKALYGGSMLAAVQGDLEAAAVLTEEGRDLAEQLGDPAARALNSDAAGYLALFGGDFLRAVVCFEAALDAYRPEADVLWQVWSLLGLTLASELLGDAARADACHEKLLSITESHGESVYRGWSLWAAGLARWHRGDPARAATLLEDALRLARIVDDRISSGWCMETLAWIATGEHRAERAAVLMGAAESLSRDMGRPMAIFPSLRVDHEECERQTRRVLTGRTFDAAFRNGKSLSFESAVAYALDERAQAADHPFVSVATTLTRRERQVADLVTQGLTNKAIADRLVISQRTAQGHVEHVLAKLGFTSRTQIAAWVVEHAHGPQS</sequence>
<dbReference type="PROSITE" id="PS50043">
    <property type="entry name" value="HTH_LUXR_2"/>
    <property type="match status" value="1"/>
</dbReference>
<name>A0A1H4ISG3_RHOJO</name>
<dbReference type="Pfam" id="PF25872">
    <property type="entry name" value="HTH_77"/>
    <property type="match status" value="1"/>
</dbReference>
<dbReference type="Pfam" id="PF00196">
    <property type="entry name" value="GerE"/>
    <property type="match status" value="1"/>
</dbReference>
<feature type="domain" description="HTH luxR-type" evidence="1">
    <location>
        <begin position="704"/>
        <end position="769"/>
    </location>
</feature>
<dbReference type="OrthoDB" id="136365at2"/>
<dbReference type="Gene3D" id="1.25.40.10">
    <property type="entry name" value="Tetratricopeptide repeat domain"/>
    <property type="match status" value="1"/>
</dbReference>
<dbReference type="InterPro" id="IPR027417">
    <property type="entry name" value="P-loop_NTPase"/>
</dbReference>
<dbReference type="AlphaFoldDB" id="A0A1H4ISG3"/>
<evidence type="ECO:0000313" key="2">
    <source>
        <dbReference type="EMBL" id="SEB36795.1"/>
    </source>
</evidence>
<dbReference type="InterPro" id="IPR016032">
    <property type="entry name" value="Sig_transdc_resp-reg_C-effctor"/>
</dbReference>
<organism evidence="2 3">
    <name type="scientific">Rhodococcus jostii</name>
    <dbReference type="NCBI Taxonomy" id="132919"/>
    <lineage>
        <taxon>Bacteria</taxon>
        <taxon>Bacillati</taxon>
        <taxon>Actinomycetota</taxon>
        <taxon>Actinomycetes</taxon>
        <taxon>Mycobacteriales</taxon>
        <taxon>Nocardiaceae</taxon>
        <taxon>Rhodococcus</taxon>
    </lineage>
</organism>
<dbReference type="GO" id="GO:0003677">
    <property type="term" value="F:DNA binding"/>
    <property type="evidence" value="ECO:0007669"/>
    <property type="project" value="InterPro"/>
</dbReference>
<dbReference type="EMBL" id="FNTL01000002">
    <property type="protein sequence ID" value="SEB36795.1"/>
    <property type="molecule type" value="Genomic_DNA"/>
</dbReference>
<accession>A0A1H4ISG3</accession>
<dbReference type="GO" id="GO:0043531">
    <property type="term" value="F:ADP binding"/>
    <property type="evidence" value="ECO:0007669"/>
    <property type="project" value="InterPro"/>
</dbReference>
<dbReference type="SUPFAM" id="SSF46894">
    <property type="entry name" value="C-terminal effector domain of the bipartite response regulators"/>
    <property type="match status" value="1"/>
</dbReference>
<dbReference type="Gene3D" id="3.40.50.300">
    <property type="entry name" value="P-loop containing nucleotide triphosphate hydrolases"/>
    <property type="match status" value="1"/>
</dbReference>